<reference evidence="2" key="1">
    <citation type="submission" date="2023-03" db="EMBL/GenBank/DDBJ databases">
        <title>Complete genome of Cladonia borealis.</title>
        <authorList>
            <person name="Park H."/>
        </authorList>
    </citation>
    <scope>NUCLEOTIDE SEQUENCE</scope>
    <source>
        <strain evidence="2">ANT050790</strain>
    </source>
</reference>
<dbReference type="EMBL" id="JAFEKC020000013">
    <property type="protein sequence ID" value="KAK0511405.1"/>
    <property type="molecule type" value="Genomic_DNA"/>
</dbReference>
<gene>
    <name evidence="2" type="ORF">JMJ35_005978</name>
</gene>
<comment type="caution">
    <text evidence="2">The sequence shown here is derived from an EMBL/GenBank/DDBJ whole genome shotgun (WGS) entry which is preliminary data.</text>
</comment>
<feature type="compositionally biased region" description="Polar residues" evidence="1">
    <location>
        <begin position="116"/>
        <end position="134"/>
    </location>
</feature>
<keyword evidence="3" id="KW-1185">Reference proteome</keyword>
<feature type="compositionally biased region" description="Polar residues" evidence="1">
    <location>
        <begin position="141"/>
        <end position="158"/>
    </location>
</feature>
<sequence length="352" mass="38737">MEGNAYGYPSTQTNLASGSYPSHIIDPCMLSMDFVPSQNMDTGFQASQTNVPMEIAQPDVHTRNNPSAGDGTPPPAKKRRGRPLGSKNKVRVDAALHGPEQPKPQRKAGFSKQKAKSSPQIAPNAQGAGTSQPSIARKQDNANQSPHLTVDQANSGLPSQAEAATPIPTEGAMEIVISPIEPIRAFNIANRLQHPTSSHRKDCPCHGCDNNRPHEAKRTRSGAPFDLFASIVGDAAAAVYKRNEEFSHYMGEHAKSSPAEFKAKQLEFVKDSLDDEENPLMDRRKNRVRSIPSRSTIKEHALGMMKQKLQELERRNKTFTADPPCVKEGTFDVQHYIKYEVERGRNVVDDPK</sequence>
<dbReference type="Proteomes" id="UP001166286">
    <property type="component" value="Unassembled WGS sequence"/>
</dbReference>
<evidence type="ECO:0000256" key="1">
    <source>
        <dbReference type="SAM" id="MobiDB-lite"/>
    </source>
</evidence>
<evidence type="ECO:0000313" key="3">
    <source>
        <dbReference type="Proteomes" id="UP001166286"/>
    </source>
</evidence>
<dbReference type="AlphaFoldDB" id="A0AA39QYA6"/>
<evidence type="ECO:0000313" key="2">
    <source>
        <dbReference type="EMBL" id="KAK0511405.1"/>
    </source>
</evidence>
<accession>A0AA39QYA6</accession>
<name>A0AA39QYA6_9LECA</name>
<organism evidence="2 3">
    <name type="scientific">Cladonia borealis</name>
    <dbReference type="NCBI Taxonomy" id="184061"/>
    <lineage>
        <taxon>Eukaryota</taxon>
        <taxon>Fungi</taxon>
        <taxon>Dikarya</taxon>
        <taxon>Ascomycota</taxon>
        <taxon>Pezizomycotina</taxon>
        <taxon>Lecanoromycetes</taxon>
        <taxon>OSLEUM clade</taxon>
        <taxon>Lecanoromycetidae</taxon>
        <taxon>Lecanorales</taxon>
        <taxon>Lecanorineae</taxon>
        <taxon>Cladoniaceae</taxon>
        <taxon>Cladonia</taxon>
    </lineage>
</organism>
<protein>
    <submittedName>
        <fullName evidence="2">Uncharacterized protein</fullName>
    </submittedName>
</protein>
<feature type="region of interest" description="Disordered" evidence="1">
    <location>
        <begin position="54"/>
        <end position="163"/>
    </location>
</feature>
<proteinExistence type="predicted"/>